<reference evidence="15" key="1">
    <citation type="submission" date="2021-09" db="EMBL/GenBank/DDBJ databases">
        <title>The genome of Mauremys mutica provides insights into the evolution of semi-aquatic lifestyle.</title>
        <authorList>
            <person name="Gong S."/>
            <person name="Gao Y."/>
        </authorList>
    </citation>
    <scope>NUCLEOTIDE SEQUENCE</scope>
    <source>
        <strain evidence="15">MM-2020</strain>
        <tissue evidence="15">Muscle</tissue>
    </source>
</reference>
<organism evidence="15 16">
    <name type="scientific">Mauremys mutica</name>
    <name type="common">yellowpond turtle</name>
    <dbReference type="NCBI Taxonomy" id="74926"/>
    <lineage>
        <taxon>Eukaryota</taxon>
        <taxon>Metazoa</taxon>
        <taxon>Chordata</taxon>
        <taxon>Craniata</taxon>
        <taxon>Vertebrata</taxon>
        <taxon>Euteleostomi</taxon>
        <taxon>Archelosauria</taxon>
        <taxon>Testudinata</taxon>
        <taxon>Testudines</taxon>
        <taxon>Cryptodira</taxon>
        <taxon>Durocryptodira</taxon>
        <taxon>Testudinoidea</taxon>
        <taxon>Geoemydidae</taxon>
        <taxon>Geoemydinae</taxon>
        <taxon>Mauremys</taxon>
    </lineage>
</organism>
<dbReference type="PROSITE" id="PS50835">
    <property type="entry name" value="IG_LIKE"/>
    <property type="match status" value="3"/>
</dbReference>
<evidence type="ECO:0000256" key="6">
    <source>
        <dbReference type="ARBA" id="ARBA00023136"/>
    </source>
</evidence>
<keyword evidence="2" id="KW-1003">Cell membrane</keyword>
<dbReference type="SUPFAM" id="SSF48726">
    <property type="entry name" value="Immunoglobulin"/>
    <property type="match status" value="3"/>
</dbReference>
<dbReference type="GO" id="GO:0031295">
    <property type="term" value="P:T cell costimulation"/>
    <property type="evidence" value="ECO:0007669"/>
    <property type="project" value="TreeGrafter"/>
</dbReference>
<dbReference type="Gene3D" id="2.60.40.10">
    <property type="entry name" value="Immunoglobulins"/>
    <property type="match status" value="3"/>
</dbReference>
<dbReference type="GO" id="GO:0007166">
    <property type="term" value="P:cell surface receptor signaling pathway"/>
    <property type="evidence" value="ECO:0007669"/>
    <property type="project" value="TreeGrafter"/>
</dbReference>
<keyword evidence="10" id="KW-0393">Immunoglobulin domain</keyword>
<comment type="caution">
    <text evidence="15">The sequence shown here is derived from an EMBL/GenBank/DDBJ whole genome shotgun (WGS) entry which is preliminary data.</text>
</comment>
<dbReference type="EMBL" id="JAHDVG010000483">
    <property type="protein sequence ID" value="KAH1170867.1"/>
    <property type="molecule type" value="Genomic_DNA"/>
</dbReference>
<keyword evidence="16" id="KW-1185">Reference proteome</keyword>
<feature type="region of interest" description="Disordered" evidence="11">
    <location>
        <begin position="382"/>
        <end position="406"/>
    </location>
</feature>
<evidence type="ECO:0000259" key="14">
    <source>
        <dbReference type="PROSITE" id="PS50835"/>
    </source>
</evidence>
<dbReference type="SMART" id="SM00406">
    <property type="entry name" value="IGv"/>
    <property type="match status" value="2"/>
</dbReference>
<dbReference type="InterPro" id="IPR007110">
    <property type="entry name" value="Ig-like_dom"/>
</dbReference>
<dbReference type="InterPro" id="IPR013783">
    <property type="entry name" value="Ig-like_fold"/>
</dbReference>
<feature type="domain" description="Ig-like" evidence="14">
    <location>
        <begin position="140"/>
        <end position="229"/>
    </location>
</feature>
<dbReference type="GO" id="GO:0006955">
    <property type="term" value="P:immune response"/>
    <property type="evidence" value="ECO:0007669"/>
    <property type="project" value="TreeGrafter"/>
</dbReference>
<feature type="chain" id="PRO_5039415392" description="Ig-like domain-containing protein" evidence="13">
    <location>
        <begin position="17"/>
        <end position="617"/>
    </location>
</feature>
<dbReference type="GO" id="GO:0042102">
    <property type="term" value="P:positive regulation of T cell proliferation"/>
    <property type="evidence" value="ECO:0007669"/>
    <property type="project" value="TreeGrafter"/>
</dbReference>
<evidence type="ECO:0000256" key="10">
    <source>
        <dbReference type="ARBA" id="ARBA00023319"/>
    </source>
</evidence>
<evidence type="ECO:0000256" key="2">
    <source>
        <dbReference type="ARBA" id="ARBA00022475"/>
    </source>
</evidence>
<feature type="compositionally biased region" description="Low complexity" evidence="11">
    <location>
        <begin position="385"/>
        <end position="401"/>
    </location>
</feature>
<evidence type="ECO:0000256" key="7">
    <source>
        <dbReference type="ARBA" id="ARBA00023157"/>
    </source>
</evidence>
<evidence type="ECO:0000256" key="3">
    <source>
        <dbReference type="ARBA" id="ARBA00022692"/>
    </source>
</evidence>
<dbReference type="GO" id="GO:0009897">
    <property type="term" value="C:external side of plasma membrane"/>
    <property type="evidence" value="ECO:0007669"/>
    <property type="project" value="TreeGrafter"/>
</dbReference>
<dbReference type="InterPro" id="IPR013106">
    <property type="entry name" value="Ig_V-set"/>
</dbReference>
<evidence type="ECO:0000256" key="11">
    <source>
        <dbReference type="SAM" id="MobiDB-lite"/>
    </source>
</evidence>
<protein>
    <recommendedName>
        <fullName evidence="14">Ig-like domain-containing protein</fullName>
    </recommendedName>
</protein>
<evidence type="ECO:0000256" key="4">
    <source>
        <dbReference type="ARBA" id="ARBA00022729"/>
    </source>
</evidence>
<evidence type="ECO:0000313" key="16">
    <source>
        <dbReference type="Proteomes" id="UP000827986"/>
    </source>
</evidence>
<feature type="signal peptide" evidence="13">
    <location>
        <begin position="1"/>
        <end position="16"/>
    </location>
</feature>
<feature type="transmembrane region" description="Helical" evidence="12">
    <location>
        <begin position="481"/>
        <end position="500"/>
    </location>
</feature>
<dbReference type="GO" id="GO:0042130">
    <property type="term" value="P:negative regulation of T cell proliferation"/>
    <property type="evidence" value="ECO:0007669"/>
    <property type="project" value="TreeGrafter"/>
</dbReference>
<dbReference type="InterPro" id="IPR051713">
    <property type="entry name" value="T-cell_Activation_Regulation"/>
</dbReference>
<evidence type="ECO:0000256" key="13">
    <source>
        <dbReference type="SAM" id="SignalP"/>
    </source>
</evidence>
<gene>
    <name evidence="15" type="ORF">KIL84_006485</name>
</gene>
<proteinExistence type="predicted"/>
<accession>A0A9D3X185</accession>
<feature type="transmembrane region" description="Helical" evidence="12">
    <location>
        <begin position="246"/>
        <end position="268"/>
    </location>
</feature>
<dbReference type="Pfam" id="PF07686">
    <property type="entry name" value="V-set"/>
    <property type="match status" value="2"/>
</dbReference>
<dbReference type="InterPro" id="IPR003599">
    <property type="entry name" value="Ig_sub"/>
</dbReference>
<dbReference type="InterPro" id="IPR036179">
    <property type="entry name" value="Ig-like_dom_sf"/>
</dbReference>
<dbReference type="Pfam" id="PF22705">
    <property type="entry name" value="C2-set_3"/>
    <property type="match status" value="1"/>
</dbReference>
<keyword evidence="9" id="KW-0325">Glycoprotein</keyword>
<sequence>MLRVLWFPVLLGCVTAGSEPSDKSNIHSRAGQDVTLSCRFKLSSDFVLNRLRIHWHVFRDEEGSVVHSYYDGADRLQDQEVEFKGRTKLFLQELSKGVASLNLTQVRPSDSGEYRCIIVNSQDVVIGSIILHVSAPYGPPQITLLSWEEGEMTLQCKSRGGYPEAEITWHDGNGNQLNQSEPTELRRSSEGVFEVQSRLAVTGPEDSAFCCSLIHAPFNQNLRVCERVTALMRENETEAESSGRSIAWIFAIAGAVVTVVVGVGVYMYRRRRRSAQKDTPVSYSAENKVHLQTDCNAAREQHGEEKDALLECEHGAPREHYSEEDEVSLEHEAEGRCLWGRREFSVLQHPPSVVKESGASVEMSCTLEPPQRLHSPDSIVVTWHRGSSGDSVTGRSSVSGSDGSGQRGQVQLTWLENVSASVLHIHTLQQNDSDQYQCQLYVFLSAQPCVLLGNGTSLTVTGSPGPADQDLTEPAWEKWEIPVLVLAALVVLSVPFLLCLRRTRRGAASRVQQTSSDPQVIDPCAVDSRVQLIEGVPREAEEITYVDLSFQPWTQRKQKRVTSRMMAASDAKYAEVRKCRQSMMAADRITIADKTGRRITQYSGSPLPLGWAWAVGP</sequence>
<dbReference type="FunFam" id="2.60.40.10:FF:000142">
    <property type="entry name" value="V-set domain-containing T-cell activation inhibitor 1"/>
    <property type="match status" value="1"/>
</dbReference>
<dbReference type="InterPro" id="IPR053896">
    <property type="entry name" value="BTN3A2-like_Ig-C"/>
</dbReference>
<name>A0A9D3X185_9SAUR</name>
<evidence type="ECO:0000256" key="12">
    <source>
        <dbReference type="SAM" id="Phobius"/>
    </source>
</evidence>
<keyword evidence="6 12" id="KW-0472">Membrane</keyword>
<feature type="domain" description="Ig-like" evidence="14">
    <location>
        <begin position="342"/>
        <end position="440"/>
    </location>
</feature>
<dbReference type="PANTHER" id="PTHR25466">
    <property type="entry name" value="T-LYMPHOCYTE ACTIVATION ANTIGEN"/>
    <property type="match status" value="1"/>
</dbReference>
<comment type="subcellular location">
    <subcellularLocation>
        <location evidence="1">Cell membrane</location>
        <topology evidence="1">Single-pass type I membrane protein</topology>
    </subcellularLocation>
</comment>
<feature type="transmembrane region" description="Helical" evidence="12">
    <location>
        <begin position="440"/>
        <end position="461"/>
    </location>
</feature>
<evidence type="ECO:0000256" key="9">
    <source>
        <dbReference type="ARBA" id="ARBA00023180"/>
    </source>
</evidence>
<dbReference type="PANTHER" id="PTHR25466:SF14">
    <property type="entry name" value="BUTYROPHILIN SUBFAMILY 2 MEMBER A2-LIKE-RELATED"/>
    <property type="match status" value="1"/>
</dbReference>
<evidence type="ECO:0000256" key="1">
    <source>
        <dbReference type="ARBA" id="ARBA00004251"/>
    </source>
</evidence>
<keyword evidence="7" id="KW-1015">Disulfide bond</keyword>
<dbReference type="AlphaFoldDB" id="A0A9D3X185"/>
<keyword evidence="5 12" id="KW-1133">Transmembrane helix</keyword>
<evidence type="ECO:0000256" key="5">
    <source>
        <dbReference type="ARBA" id="ARBA00022989"/>
    </source>
</evidence>
<feature type="domain" description="Ig-like" evidence="14">
    <location>
        <begin position="8"/>
        <end position="127"/>
    </location>
</feature>
<keyword evidence="8" id="KW-0675">Receptor</keyword>
<dbReference type="Proteomes" id="UP000827986">
    <property type="component" value="Unassembled WGS sequence"/>
</dbReference>
<evidence type="ECO:0000256" key="8">
    <source>
        <dbReference type="ARBA" id="ARBA00023170"/>
    </source>
</evidence>
<dbReference type="GO" id="GO:0071222">
    <property type="term" value="P:cellular response to lipopolysaccharide"/>
    <property type="evidence" value="ECO:0007669"/>
    <property type="project" value="TreeGrafter"/>
</dbReference>
<dbReference type="SMART" id="SM00409">
    <property type="entry name" value="IG"/>
    <property type="match status" value="2"/>
</dbReference>
<evidence type="ECO:0000313" key="15">
    <source>
        <dbReference type="EMBL" id="KAH1170867.1"/>
    </source>
</evidence>
<keyword evidence="3 12" id="KW-0812">Transmembrane</keyword>
<keyword evidence="4 13" id="KW-0732">Signal</keyword>